<evidence type="ECO:0000313" key="11">
    <source>
        <dbReference type="EMBL" id="MBO8437308.1"/>
    </source>
</evidence>
<gene>
    <name evidence="11" type="ORF">IAC54_00200</name>
</gene>
<dbReference type="PANTHER" id="PTHR21666">
    <property type="entry name" value="PEPTIDASE-RELATED"/>
    <property type="match status" value="1"/>
</dbReference>
<feature type="domain" description="M23ase beta-sheet core" evidence="9">
    <location>
        <begin position="289"/>
        <end position="386"/>
    </location>
</feature>
<keyword evidence="7" id="KW-0482">Metalloprotease</keyword>
<evidence type="ECO:0000256" key="2">
    <source>
        <dbReference type="ARBA" id="ARBA00004196"/>
    </source>
</evidence>
<reference evidence="11" key="1">
    <citation type="submission" date="2020-10" db="EMBL/GenBank/DDBJ databases">
        <authorList>
            <person name="Gilroy R."/>
        </authorList>
    </citation>
    <scope>NUCLEOTIDE SEQUENCE</scope>
    <source>
        <strain evidence="11">G3-4614</strain>
    </source>
</reference>
<name>A0A9D9E2R7_9BACT</name>
<dbReference type="Pfam" id="PF19425">
    <property type="entry name" value="Csd3_N2"/>
    <property type="match status" value="1"/>
</dbReference>
<keyword evidence="5" id="KW-0378">Hydrolase</keyword>
<organism evidence="11 12">
    <name type="scientific">Candidatus Caccoplasma merdipullorum</name>
    <dbReference type="NCBI Taxonomy" id="2840718"/>
    <lineage>
        <taxon>Bacteria</taxon>
        <taxon>Pseudomonadati</taxon>
        <taxon>Bacteroidota</taxon>
        <taxon>Bacteroidia</taxon>
        <taxon>Bacteroidales</taxon>
        <taxon>Bacteroidaceae</taxon>
        <taxon>Bacteroidaceae incertae sedis</taxon>
        <taxon>Candidatus Caccoplasma</taxon>
    </lineage>
</organism>
<evidence type="ECO:0000256" key="6">
    <source>
        <dbReference type="ARBA" id="ARBA00022833"/>
    </source>
</evidence>
<accession>A0A9D9E2R7</accession>
<dbReference type="Pfam" id="PF01551">
    <property type="entry name" value="Peptidase_M23"/>
    <property type="match status" value="1"/>
</dbReference>
<keyword evidence="3" id="KW-0645">Protease</keyword>
<dbReference type="Gene3D" id="3.10.450.350">
    <property type="match status" value="1"/>
</dbReference>
<comment type="caution">
    <text evidence="11">The sequence shown here is derived from an EMBL/GenBank/DDBJ whole genome shotgun (WGS) entry which is preliminary data.</text>
</comment>
<comment type="cofactor">
    <cofactor evidence="1">
        <name>Zn(2+)</name>
        <dbReference type="ChEBI" id="CHEBI:29105"/>
    </cofactor>
</comment>
<dbReference type="PANTHER" id="PTHR21666:SF288">
    <property type="entry name" value="CELL DIVISION PROTEIN YTFB"/>
    <property type="match status" value="1"/>
</dbReference>
<feature type="transmembrane region" description="Helical" evidence="8">
    <location>
        <begin position="12"/>
        <end position="29"/>
    </location>
</feature>
<evidence type="ECO:0000256" key="4">
    <source>
        <dbReference type="ARBA" id="ARBA00022723"/>
    </source>
</evidence>
<keyword evidence="6" id="KW-0862">Zinc</keyword>
<dbReference type="SUPFAM" id="SSF51261">
    <property type="entry name" value="Duplicated hybrid motif"/>
    <property type="match status" value="1"/>
</dbReference>
<dbReference type="Proteomes" id="UP000823636">
    <property type="component" value="Unassembled WGS sequence"/>
</dbReference>
<proteinExistence type="predicted"/>
<dbReference type="GO" id="GO:0004222">
    <property type="term" value="F:metalloendopeptidase activity"/>
    <property type="evidence" value="ECO:0007669"/>
    <property type="project" value="TreeGrafter"/>
</dbReference>
<keyword evidence="8" id="KW-1133">Transmembrane helix</keyword>
<evidence type="ECO:0000313" key="12">
    <source>
        <dbReference type="Proteomes" id="UP000823636"/>
    </source>
</evidence>
<keyword evidence="8" id="KW-0812">Transmembrane</keyword>
<comment type="subcellular location">
    <subcellularLocation>
        <location evidence="2">Cell envelope</location>
    </subcellularLocation>
</comment>
<protein>
    <submittedName>
        <fullName evidence="11">Peptidoglycan DD-metalloendopeptidase family protein</fullName>
    </submittedName>
</protein>
<dbReference type="AlphaFoldDB" id="A0A9D9E2R7"/>
<dbReference type="InterPro" id="IPR011055">
    <property type="entry name" value="Dup_hybrid_motif"/>
</dbReference>
<dbReference type="EMBL" id="JADIMW010000003">
    <property type="protein sequence ID" value="MBO8437308.1"/>
    <property type="molecule type" value="Genomic_DNA"/>
</dbReference>
<evidence type="ECO:0000256" key="5">
    <source>
        <dbReference type="ARBA" id="ARBA00022801"/>
    </source>
</evidence>
<dbReference type="InterPro" id="IPR045834">
    <property type="entry name" value="Csd3_N2"/>
</dbReference>
<keyword evidence="4" id="KW-0479">Metal-binding</keyword>
<feature type="domain" description="Csd3-like second N-terminal" evidence="10">
    <location>
        <begin position="155"/>
        <end position="275"/>
    </location>
</feature>
<dbReference type="GO" id="GO:0046872">
    <property type="term" value="F:metal ion binding"/>
    <property type="evidence" value="ECO:0007669"/>
    <property type="project" value="UniProtKB-KW"/>
</dbReference>
<dbReference type="GO" id="GO:0030313">
    <property type="term" value="C:cell envelope"/>
    <property type="evidence" value="ECO:0007669"/>
    <property type="project" value="UniProtKB-SubCell"/>
</dbReference>
<evidence type="ECO:0000256" key="7">
    <source>
        <dbReference type="ARBA" id="ARBA00023049"/>
    </source>
</evidence>
<dbReference type="InterPro" id="IPR016047">
    <property type="entry name" value="M23ase_b-sheet_dom"/>
</dbReference>
<reference evidence="11" key="2">
    <citation type="journal article" date="2021" name="PeerJ">
        <title>Extensive microbial diversity within the chicken gut microbiome revealed by metagenomics and culture.</title>
        <authorList>
            <person name="Gilroy R."/>
            <person name="Ravi A."/>
            <person name="Getino M."/>
            <person name="Pursley I."/>
            <person name="Horton D.L."/>
            <person name="Alikhan N.F."/>
            <person name="Baker D."/>
            <person name="Gharbi K."/>
            <person name="Hall N."/>
            <person name="Watson M."/>
            <person name="Adriaenssens E.M."/>
            <person name="Foster-Nyarko E."/>
            <person name="Jarju S."/>
            <person name="Secka A."/>
            <person name="Antonio M."/>
            <person name="Oren A."/>
            <person name="Chaudhuri R.R."/>
            <person name="La Ragione R."/>
            <person name="Hildebrand F."/>
            <person name="Pallen M.J."/>
        </authorList>
    </citation>
    <scope>NUCLEOTIDE SEQUENCE</scope>
    <source>
        <strain evidence="11">G3-4614</strain>
    </source>
</reference>
<evidence type="ECO:0000259" key="9">
    <source>
        <dbReference type="Pfam" id="PF01551"/>
    </source>
</evidence>
<evidence type="ECO:0000259" key="10">
    <source>
        <dbReference type="Pfam" id="PF19425"/>
    </source>
</evidence>
<evidence type="ECO:0000256" key="1">
    <source>
        <dbReference type="ARBA" id="ARBA00001947"/>
    </source>
</evidence>
<dbReference type="InterPro" id="IPR050570">
    <property type="entry name" value="Cell_wall_metabolism_enzyme"/>
</dbReference>
<evidence type="ECO:0000256" key="8">
    <source>
        <dbReference type="SAM" id="Phobius"/>
    </source>
</evidence>
<dbReference type="Gene3D" id="2.70.70.10">
    <property type="entry name" value="Glucose Permease (Domain IIA)"/>
    <property type="match status" value="1"/>
</dbReference>
<sequence>MKNILIKNKKVRILIALIIVVAALFFTLYPKFRISGSLDEVAVADSAGVEEIVFKYGIPVDEYDVMYGIVQPNRNLSYILSSHGVSLRSVHEISEKAKDVFDVRKIRSGQAYAVFSKPDSTHAVRYFVYEENPRTYVVFDLLGDKGVYRGENPVEWRQKQVKGKVESSLWLAMQKQETSPMLAVVLSNIYGWSIDFFSLNKDDEFRVIYEQEYVDGKELDSFNILAASFKYSDSLYYAIPFEQNGEKLYYGATGESLEGVFLKAPLDFYRITSRFTNSRFHPVLRRYRAHHGVDYAAPTGTPVYAIADGKVIAKGYQAKGGGNYVKIRHNSVYQSTYMHLSRFAKGLKVGSQVKQKEVIGYVGSTGLSTGPHLDFRVYENGKPINPLLIKSQPKKSVSKENMPRFTAVRDSLAGLLSQMDTVQTKEADVVPQTIITQ</sequence>
<keyword evidence="8" id="KW-0472">Membrane</keyword>
<dbReference type="GO" id="GO:0006508">
    <property type="term" value="P:proteolysis"/>
    <property type="evidence" value="ECO:0007669"/>
    <property type="project" value="UniProtKB-KW"/>
</dbReference>
<evidence type="ECO:0000256" key="3">
    <source>
        <dbReference type="ARBA" id="ARBA00022670"/>
    </source>
</evidence>
<dbReference type="CDD" id="cd12797">
    <property type="entry name" value="M23_peptidase"/>
    <property type="match status" value="1"/>
</dbReference>